<name>A0A0L6UNJ2_9BASI</name>
<dbReference type="VEuPathDB" id="FungiDB:VP01_505g3"/>
<evidence type="ECO:0000256" key="1">
    <source>
        <dbReference type="ARBA" id="ARBA00011047"/>
    </source>
</evidence>
<dbReference type="EMBL" id="LAVV01010231">
    <property type="protein sequence ID" value="KNZ49375.1"/>
    <property type="molecule type" value="Genomic_DNA"/>
</dbReference>
<organism evidence="3 4">
    <name type="scientific">Puccinia sorghi</name>
    <dbReference type="NCBI Taxonomy" id="27349"/>
    <lineage>
        <taxon>Eukaryota</taxon>
        <taxon>Fungi</taxon>
        <taxon>Dikarya</taxon>
        <taxon>Basidiomycota</taxon>
        <taxon>Pucciniomycotina</taxon>
        <taxon>Pucciniomycetes</taxon>
        <taxon>Pucciniales</taxon>
        <taxon>Pucciniaceae</taxon>
        <taxon>Puccinia</taxon>
    </lineage>
</organism>
<accession>A0A0L6UNJ2</accession>
<protein>
    <submittedName>
        <fullName evidence="3">Uncharacterized protein</fullName>
    </submittedName>
</protein>
<proteinExistence type="inferred from homology"/>
<dbReference type="Pfam" id="PF07065">
    <property type="entry name" value="D123"/>
    <property type="match status" value="1"/>
</dbReference>
<feature type="compositionally biased region" description="Low complexity" evidence="2">
    <location>
        <begin position="85"/>
        <end position="103"/>
    </location>
</feature>
<sequence length="353" mass="40008">MNSSDSASKIELPLLTPAVLEACSFQNWYHSFSQHTFRSTIITLDPSHVDYLRDTSHGLHLPKELAPPSSYKSQLSDSEDDSDTEQSPSASSSSSSTPPSRYSFPQLTRTISETIELYGGSVFPKLNWSAPQDAGFLLVSGDGPLRCRTPADVYMLLKGSDCTFHDLDVHDKLPRASSDRPFPIVLVLREWFNLNPAHEFRCFVRKRNYLCQILDVLRFLAPRRIISPQFHLSDFIFDVYLKNPTKIAVSSPATKPNMKLVDINPFATYIDPCLFRYEELEQMHLNIPGAASDQKRSSPLLKLVESEHPHQNFRASKFQTSKLPVEFLNSSSRDQGANLLPDEFNKMLQPEKR</sequence>
<evidence type="ECO:0000313" key="4">
    <source>
        <dbReference type="Proteomes" id="UP000037035"/>
    </source>
</evidence>
<feature type="region of interest" description="Disordered" evidence="2">
    <location>
        <begin position="332"/>
        <end position="353"/>
    </location>
</feature>
<evidence type="ECO:0000256" key="2">
    <source>
        <dbReference type="SAM" id="MobiDB-lite"/>
    </source>
</evidence>
<comment type="similarity">
    <text evidence="1">Belongs to the CDC123 family.</text>
</comment>
<evidence type="ECO:0000313" key="3">
    <source>
        <dbReference type="EMBL" id="KNZ49375.1"/>
    </source>
</evidence>
<dbReference type="AlphaFoldDB" id="A0A0L6UNJ2"/>
<dbReference type="InterPro" id="IPR009772">
    <property type="entry name" value="CDC123"/>
</dbReference>
<gene>
    <name evidence="3" type="ORF">VP01_505g3</name>
</gene>
<feature type="region of interest" description="Disordered" evidence="2">
    <location>
        <begin position="60"/>
        <end position="103"/>
    </location>
</feature>
<reference evidence="3 4" key="1">
    <citation type="submission" date="2015-08" db="EMBL/GenBank/DDBJ databases">
        <title>Next Generation Sequencing and Analysis of the Genome of Puccinia sorghi L Schw, the Causal Agent of Maize Common Rust.</title>
        <authorList>
            <person name="Rochi L."/>
            <person name="Burguener G."/>
            <person name="Darino M."/>
            <person name="Turjanski A."/>
            <person name="Kreff E."/>
            <person name="Dieguez M.J."/>
            <person name="Sacco F."/>
        </authorList>
    </citation>
    <scope>NUCLEOTIDE SEQUENCE [LARGE SCALE GENOMIC DNA]</scope>
    <source>
        <strain evidence="3 4">RO10H11247</strain>
    </source>
</reference>
<keyword evidence="4" id="KW-1185">Reference proteome</keyword>
<feature type="compositionally biased region" description="Basic and acidic residues" evidence="2">
    <location>
        <begin position="343"/>
        <end position="353"/>
    </location>
</feature>
<comment type="caution">
    <text evidence="3">The sequence shown here is derived from an EMBL/GenBank/DDBJ whole genome shotgun (WGS) entry which is preliminary data.</text>
</comment>
<dbReference type="GO" id="GO:0005737">
    <property type="term" value="C:cytoplasm"/>
    <property type="evidence" value="ECO:0007669"/>
    <property type="project" value="TreeGrafter"/>
</dbReference>
<dbReference type="Proteomes" id="UP000037035">
    <property type="component" value="Unassembled WGS sequence"/>
</dbReference>
<dbReference type="PANTHER" id="PTHR15323">
    <property type="entry name" value="D123 PROTEIN"/>
    <property type="match status" value="1"/>
</dbReference>
<dbReference type="OrthoDB" id="360540at2759"/>
<dbReference type="STRING" id="27349.A0A0L6UNJ2"/>
<dbReference type="PANTHER" id="PTHR15323:SF6">
    <property type="entry name" value="CELL DIVISION CYCLE PROTEIN 123 HOMOLOG"/>
    <property type="match status" value="1"/>
</dbReference>